<dbReference type="InterPro" id="IPR017853">
    <property type="entry name" value="GH"/>
</dbReference>
<reference evidence="17" key="2">
    <citation type="submission" date="2023-06" db="EMBL/GenBank/DDBJ databases">
        <authorList>
            <consortium name="Lawrence Berkeley National Laboratory"/>
            <person name="Haridas S."/>
            <person name="Hensen N."/>
            <person name="Bonometti L."/>
            <person name="Westerberg I."/>
            <person name="Brannstrom I.O."/>
            <person name="Guillou S."/>
            <person name="Cros-Aarteil S."/>
            <person name="Calhoun S."/>
            <person name="Kuo A."/>
            <person name="Mondo S."/>
            <person name="Pangilinan J."/>
            <person name="Riley R."/>
            <person name="Labutti K."/>
            <person name="Andreopoulos B."/>
            <person name="Lipzen A."/>
            <person name="Chen C."/>
            <person name="Yanf M."/>
            <person name="Daum C."/>
            <person name="Ng V."/>
            <person name="Clum A."/>
            <person name="Steindorff A."/>
            <person name="Ohm R."/>
            <person name="Martin F."/>
            <person name="Silar P."/>
            <person name="Natvig D."/>
            <person name="Lalanne C."/>
            <person name="Gautier V."/>
            <person name="Ament-Velasquez S.L."/>
            <person name="Kruys A."/>
            <person name="Hutchinson M.I."/>
            <person name="Powell A.J."/>
            <person name="Barry K."/>
            <person name="Miller A.N."/>
            <person name="Grigoriev I.V."/>
            <person name="Debuchy R."/>
            <person name="Gladieux P."/>
            <person name="Thoren M.H."/>
            <person name="Johannesson H."/>
        </authorList>
    </citation>
    <scope>NUCLEOTIDE SEQUENCE</scope>
    <source>
        <strain evidence="17">CBS 560.94</strain>
    </source>
</reference>
<evidence type="ECO:0000256" key="9">
    <source>
        <dbReference type="ARBA" id="ARBA00023277"/>
    </source>
</evidence>
<dbReference type="SUPFAM" id="SSF57016">
    <property type="entry name" value="Plant lectins/antimicrobial peptides"/>
    <property type="match status" value="2"/>
</dbReference>
<evidence type="ECO:0000256" key="7">
    <source>
        <dbReference type="ARBA" id="ARBA00022801"/>
    </source>
</evidence>
<dbReference type="InterPro" id="IPR001579">
    <property type="entry name" value="Glyco_hydro_18_chit_AS"/>
</dbReference>
<keyword evidence="6 12" id="KW-0147">Chitin-binding</keyword>
<dbReference type="InterPro" id="IPR018371">
    <property type="entry name" value="Chitin-binding_1_CS"/>
</dbReference>
<dbReference type="InterPro" id="IPR050314">
    <property type="entry name" value="Glycosyl_Hydrlase_18"/>
</dbReference>
<dbReference type="GO" id="GO:0008843">
    <property type="term" value="F:endochitinase activity"/>
    <property type="evidence" value="ECO:0007669"/>
    <property type="project" value="UniProtKB-EC"/>
</dbReference>
<dbReference type="GO" id="GO:0008061">
    <property type="term" value="F:chitin binding"/>
    <property type="evidence" value="ECO:0007669"/>
    <property type="project" value="UniProtKB-UniRule"/>
</dbReference>
<evidence type="ECO:0000256" key="12">
    <source>
        <dbReference type="PROSITE-ProRule" id="PRU00261"/>
    </source>
</evidence>
<dbReference type="Pfam" id="PF00187">
    <property type="entry name" value="Chitin_bind_1"/>
    <property type="match status" value="1"/>
</dbReference>
<dbReference type="PANTHER" id="PTHR11177:SF333">
    <property type="entry name" value="CHITINASE"/>
    <property type="match status" value="1"/>
</dbReference>
<keyword evidence="12" id="KW-1015">Disulfide bond</keyword>
<dbReference type="CDD" id="cd00035">
    <property type="entry name" value="ChtBD1"/>
    <property type="match status" value="1"/>
</dbReference>
<protein>
    <recommendedName>
        <fullName evidence="4">chitinase</fullName>
        <ecNumber evidence="4">3.2.1.14</ecNumber>
    </recommendedName>
</protein>
<keyword evidence="10 13" id="KW-0326">Glycosidase</keyword>
<feature type="domain" description="GH18" evidence="16">
    <location>
        <begin position="114"/>
        <end position="473"/>
    </location>
</feature>
<dbReference type="EC" id="3.2.1.14" evidence="4"/>
<dbReference type="SMART" id="SM00270">
    <property type="entry name" value="ChtBD1"/>
    <property type="match status" value="2"/>
</dbReference>
<keyword evidence="7 13" id="KW-0378">Hydrolase</keyword>
<evidence type="ECO:0000313" key="17">
    <source>
        <dbReference type="EMBL" id="KAK3340499.1"/>
    </source>
</evidence>
<dbReference type="InterPro" id="IPR001002">
    <property type="entry name" value="Chitin-bd_1"/>
</dbReference>
<dbReference type="SMART" id="SM00636">
    <property type="entry name" value="Glyco_18"/>
    <property type="match status" value="1"/>
</dbReference>
<keyword evidence="14" id="KW-0732">Signal</keyword>
<dbReference type="Proteomes" id="UP001278500">
    <property type="component" value="Unassembled WGS sequence"/>
</dbReference>
<keyword evidence="18" id="KW-1185">Reference proteome</keyword>
<organism evidence="17 18">
    <name type="scientific">Neurospora tetraspora</name>
    <dbReference type="NCBI Taxonomy" id="94610"/>
    <lineage>
        <taxon>Eukaryota</taxon>
        <taxon>Fungi</taxon>
        <taxon>Dikarya</taxon>
        <taxon>Ascomycota</taxon>
        <taxon>Pezizomycotina</taxon>
        <taxon>Sordariomycetes</taxon>
        <taxon>Sordariomycetidae</taxon>
        <taxon>Sordariales</taxon>
        <taxon>Sordariaceae</taxon>
        <taxon>Neurospora</taxon>
    </lineage>
</organism>
<keyword evidence="9" id="KW-0119">Carbohydrate metabolism</keyword>
<dbReference type="PROSITE" id="PS01095">
    <property type="entry name" value="GH18_1"/>
    <property type="match status" value="1"/>
</dbReference>
<dbReference type="Gene3D" id="3.30.60.10">
    <property type="entry name" value="Endochitinase-like"/>
    <property type="match status" value="1"/>
</dbReference>
<dbReference type="AlphaFoldDB" id="A0AAE0JBB9"/>
<gene>
    <name evidence="17" type="ORF">B0H65DRAFT_261457</name>
</gene>
<comment type="catalytic activity">
    <reaction evidence="1">
        <text>Random endo-hydrolysis of N-acetyl-beta-D-glucosaminide (1-&gt;4)-beta-linkages in chitin and chitodextrins.</text>
        <dbReference type="EC" id="3.2.1.14"/>
    </reaction>
</comment>
<feature type="disulfide bond" evidence="12">
    <location>
        <begin position="51"/>
        <end position="55"/>
    </location>
</feature>
<comment type="caution">
    <text evidence="17">The sequence shown here is derived from an EMBL/GenBank/DDBJ whole genome shotgun (WGS) entry which is preliminary data.</text>
</comment>
<evidence type="ECO:0000256" key="11">
    <source>
        <dbReference type="ARBA" id="ARBA00023326"/>
    </source>
</evidence>
<dbReference type="PROSITE" id="PS50941">
    <property type="entry name" value="CHIT_BIND_I_2"/>
    <property type="match status" value="1"/>
</dbReference>
<dbReference type="SUPFAM" id="SSF54556">
    <property type="entry name" value="Chitinase insertion domain"/>
    <property type="match status" value="1"/>
</dbReference>
<dbReference type="InterPro" id="IPR011583">
    <property type="entry name" value="Chitinase_II/V-like_cat"/>
</dbReference>
<dbReference type="InterPro" id="IPR029070">
    <property type="entry name" value="Chitinase_insertion_sf"/>
</dbReference>
<accession>A0AAE0JBB9</accession>
<evidence type="ECO:0000256" key="5">
    <source>
        <dbReference type="ARBA" id="ARBA00022525"/>
    </source>
</evidence>
<dbReference type="GO" id="GO:0000272">
    <property type="term" value="P:polysaccharide catabolic process"/>
    <property type="evidence" value="ECO:0007669"/>
    <property type="project" value="UniProtKB-KW"/>
</dbReference>
<dbReference type="SUPFAM" id="SSF51445">
    <property type="entry name" value="(Trans)glycosidases"/>
    <property type="match status" value="1"/>
</dbReference>
<reference evidence="17" key="1">
    <citation type="journal article" date="2023" name="Mol. Phylogenet. Evol.">
        <title>Genome-scale phylogeny and comparative genomics of the fungal order Sordariales.</title>
        <authorList>
            <person name="Hensen N."/>
            <person name="Bonometti L."/>
            <person name="Westerberg I."/>
            <person name="Brannstrom I.O."/>
            <person name="Guillou S."/>
            <person name="Cros-Aarteil S."/>
            <person name="Calhoun S."/>
            <person name="Haridas S."/>
            <person name="Kuo A."/>
            <person name="Mondo S."/>
            <person name="Pangilinan J."/>
            <person name="Riley R."/>
            <person name="LaButti K."/>
            <person name="Andreopoulos B."/>
            <person name="Lipzen A."/>
            <person name="Chen C."/>
            <person name="Yan M."/>
            <person name="Daum C."/>
            <person name="Ng V."/>
            <person name="Clum A."/>
            <person name="Steindorff A."/>
            <person name="Ohm R.A."/>
            <person name="Martin F."/>
            <person name="Silar P."/>
            <person name="Natvig D.O."/>
            <person name="Lalanne C."/>
            <person name="Gautier V."/>
            <person name="Ament-Velasquez S.L."/>
            <person name="Kruys A."/>
            <person name="Hutchinson M.I."/>
            <person name="Powell A.J."/>
            <person name="Barry K."/>
            <person name="Miller A.N."/>
            <person name="Grigoriev I.V."/>
            <person name="Debuchy R."/>
            <person name="Gladieux P."/>
            <person name="Hiltunen Thoren M."/>
            <person name="Johannesson H."/>
        </authorList>
    </citation>
    <scope>NUCLEOTIDE SEQUENCE</scope>
    <source>
        <strain evidence="17">CBS 560.94</strain>
    </source>
</reference>
<proteinExistence type="inferred from homology"/>
<evidence type="ECO:0000256" key="3">
    <source>
        <dbReference type="ARBA" id="ARBA00008682"/>
    </source>
</evidence>
<dbReference type="Gene3D" id="3.20.20.80">
    <property type="entry name" value="Glycosidases"/>
    <property type="match status" value="1"/>
</dbReference>
<keyword evidence="5" id="KW-0964">Secreted</keyword>
<dbReference type="GO" id="GO:0006032">
    <property type="term" value="P:chitin catabolic process"/>
    <property type="evidence" value="ECO:0007669"/>
    <property type="project" value="UniProtKB-KW"/>
</dbReference>
<dbReference type="InterPro" id="IPR001223">
    <property type="entry name" value="Glyco_hydro18_cat"/>
</dbReference>
<evidence type="ECO:0000256" key="14">
    <source>
        <dbReference type="SAM" id="SignalP"/>
    </source>
</evidence>
<dbReference type="Pfam" id="PF00704">
    <property type="entry name" value="Glyco_hydro_18"/>
    <property type="match status" value="1"/>
</dbReference>
<feature type="chain" id="PRO_5042257411" description="chitinase" evidence="14">
    <location>
        <begin position="21"/>
        <end position="1155"/>
    </location>
</feature>
<feature type="signal peptide" evidence="14">
    <location>
        <begin position="1"/>
        <end position="20"/>
    </location>
</feature>
<dbReference type="GO" id="GO:0005576">
    <property type="term" value="C:extracellular region"/>
    <property type="evidence" value="ECO:0007669"/>
    <property type="project" value="UniProtKB-SubCell"/>
</dbReference>
<dbReference type="PANTHER" id="PTHR11177">
    <property type="entry name" value="CHITINASE"/>
    <property type="match status" value="1"/>
</dbReference>
<evidence type="ECO:0000256" key="4">
    <source>
        <dbReference type="ARBA" id="ARBA00012729"/>
    </source>
</evidence>
<evidence type="ECO:0000256" key="13">
    <source>
        <dbReference type="RuleBase" id="RU000489"/>
    </source>
</evidence>
<dbReference type="PROSITE" id="PS51910">
    <property type="entry name" value="GH18_2"/>
    <property type="match status" value="1"/>
</dbReference>
<dbReference type="RefSeq" id="XP_062679441.1">
    <property type="nucleotide sequence ID" value="XM_062822621.1"/>
</dbReference>
<comment type="caution">
    <text evidence="12">Lacks conserved residue(s) required for the propagation of feature annotation.</text>
</comment>
<evidence type="ECO:0000256" key="10">
    <source>
        <dbReference type="ARBA" id="ARBA00023295"/>
    </source>
</evidence>
<keyword evidence="8" id="KW-0146">Chitin degradation</keyword>
<dbReference type="EMBL" id="JAUEPP010000006">
    <property type="protein sequence ID" value="KAK3340499.1"/>
    <property type="molecule type" value="Genomic_DNA"/>
</dbReference>
<dbReference type="PROSITE" id="PS00026">
    <property type="entry name" value="CHIT_BIND_I_1"/>
    <property type="match status" value="1"/>
</dbReference>
<sequence>MANFLLLLVALLFQLQLSLQQECSASSLCPIGCCSSAGHCGFGPDFCGAGCQSGCDRKADCNPGTWNSTKWSKSEKCPLNVCCSKYGFCGTTEKFCEGNPVKRPLCSVDSVPITRVIGYYEAWSTTNRPCYGMLPEQIPYGYYTDIIFSFATIDPNSFEIKAGDSKTADYMQRISAIKLIQPDIRIWIAVGGWAFNDPGPTQTTFSDIAASSANTKTFIDSLVKLMNKYGFDGIDIDWEYPVAEDRNGRGIDYKNFVTFQKALYDRMKGGGLKKQVSLTLPASYWYLQHFDIVNLEKYVDWFNIMTYDMHGSWDIDSKWTGPFANSHTNMTEIQQALDLLWRNNIKPAKVTFGMAFYSRSFALTSQSCNTPGCAISSGGNAGKCSGTTGVLLHAEIQDEIRARKLTPILDREAAVKSVSWGDQWVTFDDAATWRLKANIIRDQCIPGVMVWAMSQDDKDGTNIKALTSSVGRKQMAAPNLTIKQPVRDLPQPVKTCRWSGCYSGCPDGFKAVQRDGHKEAMLSTENCLDDGMSLFCCPSDQDLPVCTWRGHRNSGACQPGCSSGEVSIGSLRVGCSSQHQSACCTNVASTSSYGKCKWVGSAPTCNKDCPSDFPNKIVSTNTADGGEQPCVSGNKHYCCQNPTPADFTNCEWVKKGNPAKFPGNDYICEDVCGPDRIKVATEVTGLYSGTNSGCIGGAWAYCCKPPAALVPRGDDDPYGGVQNKEFQTLLEDYMQNPTCPATVLFFDPGDMFTGAANQKRSLELEAAEHRVLYGRASDCKLDHYIRLAQFAALMLTAAEIVLKQFSLVWNDIFAGHYDTALEADNLRAYFNRHSDILDPHSLINYVLLNPLRAGPGIRQNQRTEQAFCHHVGTQRKRDIQLRSSSAAVKLVSRYVWWMDAGNNGQPDMGVILEGILNGDLSPHYARWQWIDGAQRTGPMLEMAYWIGPNPGQPSGSQYDRYRDTHTLNHGEPDRWVVFHFHINADFDNYPYLRETNGHTYIGVQSIQVFHAHESTGLTNGGAWRVQGNRNLDTRVERDGFVCPEDELWYIGTDEGLPSGSDQLQQNLRQWAQNLFNDGYLSSESIALIMRNLVFYNNGEINVHDSSTADFMGYWDRNPRYQQSMYTINWFRRYDQTGHYDFVLSPSEPPPQNPGT</sequence>
<evidence type="ECO:0000256" key="2">
    <source>
        <dbReference type="ARBA" id="ARBA00004613"/>
    </source>
</evidence>
<dbReference type="Gene3D" id="3.10.50.10">
    <property type="match status" value="1"/>
</dbReference>
<evidence type="ECO:0000256" key="6">
    <source>
        <dbReference type="ARBA" id="ARBA00022669"/>
    </source>
</evidence>
<evidence type="ECO:0000256" key="8">
    <source>
        <dbReference type="ARBA" id="ARBA00023024"/>
    </source>
</evidence>
<evidence type="ECO:0000259" key="16">
    <source>
        <dbReference type="PROSITE" id="PS51910"/>
    </source>
</evidence>
<dbReference type="GeneID" id="87859775"/>
<comment type="similarity">
    <text evidence="3">Belongs to the glycosyl hydrolase 18 family. Chitinase class V subfamily.</text>
</comment>
<comment type="subcellular location">
    <subcellularLocation>
        <location evidence="2">Secreted</location>
    </subcellularLocation>
</comment>
<feature type="domain" description="Chitin-binding type-1" evidence="15">
    <location>
        <begin position="20"/>
        <end position="57"/>
    </location>
</feature>
<feature type="disulfide bond" evidence="12">
    <location>
        <begin position="33"/>
        <end position="47"/>
    </location>
</feature>
<name>A0AAE0JBB9_9PEZI</name>
<evidence type="ECO:0000256" key="1">
    <source>
        <dbReference type="ARBA" id="ARBA00000822"/>
    </source>
</evidence>
<evidence type="ECO:0000313" key="18">
    <source>
        <dbReference type="Proteomes" id="UP001278500"/>
    </source>
</evidence>
<keyword evidence="11" id="KW-0624">Polysaccharide degradation</keyword>
<dbReference type="InterPro" id="IPR036861">
    <property type="entry name" value="Endochitinase-like_sf"/>
</dbReference>
<evidence type="ECO:0000259" key="15">
    <source>
        <dbReference type="PROSITE" id="PS50941"/>
    </source>
</evidence>